<dbReference type="Proteomes" id="UP000323454">
    <property type="component" value="Unassembled WGS sequence"/>
</dbReference>
<dbReference type="OrthoDB" id="9801098at2"/>
<dbReference type="InterPro" id="IPR015797">
    <property type="entry name" value="NUDIX_hydrolase-like_dom_sf"/>
</dbReference>
<accession>A0A5B2XL60</accession>
<comment type="caution">
    <text evidence="4">The sequence shown here is derived from an EMBL/GenBank/DDBJ whole genome shotgun (WGS) entry which is preliminary data.</text>
</comment>
<reference evidence="4 5" key="1">
    <citation type="submission" date="2019-09" db="EMBL/GenBank/DDBJ databases">
        <title>Goodfellowia gen. nov., a new genus of the Pseudonocardineae related to Actinoalloteichus, containing Goodfellowia coeruleoviolacea gen. nov., comb. nov. gen. nov., comb. nov.</title>
        <authorList>
            <person name="Labeda D."/>
        </authorList>
    </citation>
    <scope>NUCLEOTIDE SEQUENCE [LARGE SCALE GENOMIC DNA]</scope>
    <source>
        <strain evidence="4 5">AN110305</strain>
    </source>
</reference>
<evidence type="ECO:0000256" key="1">
    <source>
        <dbReference type="ARBA" id="ARBA00001946"/>
    </source>
</evidence>
<dbReference type="RefSeq" id="WP_149848963.1">
    <property type="nucleotide sequence ID" value="NZ_VUOB01000013.1"/>
</dbReference>
<dbReference type="PANTHER" id="PTHR43046:SF2">
    <property type="entry name" value="8-OXO-DGTP DIPHOSPHATASE-RELATED"/>
    <property type="match status" value="1"/>
</dbReference>
<evidence type="ECO:0000256" key="2">
    <source>
        <dbReference type="ARBA" id="ARBA00022801"/>
    </source>
</evidence>
<dbReference type="Pfam" id="PF00293">
    <property type="entry name" value="NUDIX"/>
    <property type="match status" value="1"/>
</dbReference>
<feature type="domain" description="Nudix hydrolase" evidence="3">
    <location>
        <begin position="3"/>
        <end position="131"/>
    </location>
</feature>
<organism evidence="4 5">
    <name type="scientific">Solihabitans fulvus</name>
    <dbReference type="NCBI Taxonomy" id="1892852"/>
    <lineage>
        <taxon>Bacteria</taxon>
        <taxon>Bacillati</taxon>
        <taxon>Actinomycetota</taxon>
        <taxon>Actinomycetes</taxon>
        <taxon>Pseudonocardiales</taxon>
        <taxon>Pseudonocardiaceae</taxon>
        <taxon>Solihabitans</taxon>
    </lineage>
</organism>
<evidence type="ECO:0000313" key="5">
    <source>
        <dbReference type="Proteomes" id="UP000323454"/>
    </source>
</evidence>
<dbReference type="GO" id="GO:0016787">
    <property type="term" value="F:hydrolase activity"/>
    <property type="evidence" value="ECO:0007669"/>
    <property type="project" value="UniProtKB-KW"/>
</dbReference>
<evidence type="ECO:0000259" key="3">
    <source>
        <dbReference type="PROSITE" id="PS51462"/>
    </source>
</evidence>
<dbReference type="Gene3D" id="3.90.79.10">
    <property type="entry name" value="Nucleoside Triphosphate Pyrophosphohydrolase"/>
    <property type="match status" value="1"/>
</dbReference>
<gene>
    <name evidence="4" type="ORF">F0L68_08695</name>
</gene>
<keyword evidence="2" id="KW-0378">Hydrolase</keyword>
<dbReference type="PROSITE" id="PS51462">
    <property type="entry name" value="NUDIX"/>
    <property type="match status" value="1"/>
</dbReference>
<comment type="cofactor">
    <cofactor evidence="1">
        <name>Mg(2+)</name>
        <dbReference type="ChEBI" id="CHEBI:18420"/>
    </cofactor>
</comment>
<dbReference type="InterPro" id="IPR000086">
    <property type="entry name" value="NUDIX_hydrolase_dom"/>
</dbReference>
<dbReference type="EMBL" id="VUOB01000013">
    <property type="protein sequence ID" value="KAA2264056.1"/>
    <property type="molecule type" value="Genomic_DNA"/>
</dbReference>
<keyword evidence="5" id="KW-1185">Reference proteome</keyword>
<name>A0A5B2XL60_9PSEU</name>
<dbReference type="AlphaFoldDB" id="A0A5B2XL60"/>
<proteinExistence type="predicted"/>
<sequence length="137" mass="14769">MSPVIRVVGLVHVEDGRLLVVRARHQGAFYLPGGKLEPGETEQEALHREVREELLVGIVDGSVRQLGRYRAPAYGEGPDTVVDMACYFGVLDGSPEPAAEIAELTMVTEGEYAAHPETAPAIRLLLRDLAEAGTVHA</sequence>
<evidence type="ECO:0000313" key="4">
    <source>
        <dbReference type="EMBL" id="KAA2264056.1"/>
    </source>
</evidence>
<dbReference type="SUPFAM" id="SSF55811">
    <property type="entry name" value="Nudix"/>
    <property type="match status" value="1"/>
</dbReference>
<reference evidence="4 5" key="2">
    <citation type="submission" date="2019-09" db="EMBL/GenBank/DDBJ databases">
        <authorList>
            <person name="Jin C."/>
        </authorList>
    </citation>
    <scope>NUCLEOTIDE SEQUENCE [LARGE SCALE GENOMIC DNA]</scope>
    <source>
        <strain evidence="4 5">AN110305</strain>
    </source>
</reference>
<protein>
    <submittedName>
        <fullName evidence="4">NUDIX domain-containing protein</fullName>
    </submittedName>
</protein>
<dbReference type="PANTHER" id="PTHR43046">
    <property type="entry name" value="GDP-MANNOSE MANNOSYL HYDROLASE"/>
    <property type="match status" value="1"/>
</dbReference>
<dbReference type="CDD" id="cd04690">
    <property type="entry name" value="NUDIX_Hydrolase"/>
    <property type="match status" value="1"/>
</dbReference>